<dbReference type="OrthoDB" id="9788773at2"/>
<name>A0A267MDA9_9FIRM</name>
<dbReference type="PROSITE" id="PS51671">
    <property type="entry name" value="ACT"/>
    <property type="match status" value="1"/>
</dbReference>
<organism evidence="3 4">
    <name type="scientific">Anaeromicrobium sediminis</name>
    <dbReference type="NCBI Taxonomy" id="1478221"/>
    <lineage>
        <taxon>Bacteria</taxon>
        <taxon>Bacillati</taxon>
        <taxon>Bacillota</taxon>
        <taxon>Clostridia</taxon>
        <taxon>Peptostreptococcales</taxon>
        <taxon>Thermotaleaceae</taxon>
        <taxon>Anaeromicrobium</taxon>
    </lineage>
</organism>
<protein>
    <recommendedName>
        <fullName evidence="1">UPF0735 ACT domain-containing protein CCE28_18730</fullName>
    </recommendedName>
</protein>
<proteinExistence type="inferred from homology"/>
<sequence>MDKKFFIVHKKILPEVFEKVLEAKELLRTGKAKGITEATQKTGISRSTFYKYKEYVSLPSQLEGGQKATVTLLLDHLPGVLSKLLNEIADMEINVLTINQDIPINGIANVSMTFDRSRCQLPMDEIIGHLKSIEGTNKVSLVAME</sequence>
<keyword evidence="4" id="KW-1185">Reference proteome</keyword>
<dbReference type="HAMAP" id="MF_00707">
    <property type="entry name" value="UPF0735"/>
    <property type="match status" value="1"/>
</dbReference>
<feature type="domain" description="ACT" evidence="2">
    <location>
        <begin position="69"/>
        <end position="144"/>
    </location>
</feature>
<evidence type="ECO:0000259" key="2">
    <source>
        <dbReference type="PROSITE" id="PS51671"/>
    </source>
</evidence>
<comment type="similarity">
    <text evidence="1">Belongs to the UPF0735 family.</text>
</comment>
<dbReference type="PIRSF" id="PIRSF025624">
    <property type="entry name" value="ACT_PheB"/>
    <property type="match status" value="1"/>
</dbReference>
<gene>
    <name evidence="3" type="ORF">CCE28_18730</name>
</gene>
<dbReference type="AlphaFoldDB" id="A0A267MDA9"/>
<dbReference type="NCBIfam" id="NF003361">
    <property type="entry name" value="PRK04435.1"/>
    <property type="match status" value="1"/>
</dbReference>
<evidence type="ECO:0000256" key="1">
    <source>
        <dbReference type="HAMAP-Rule" id="MF_00707"/>
    </source>
</evidence>
<accession>A0A267MDA9</accession>
<dbReference type="EMBL" id="NIBG01000025">
    <property type="protein sequence ID" value="PAB57539.1"/>
    <property type="molecule type" value="Genomic_DNA"/>
</dbReference>
<dbReference type="InterPro" id="IPR008310">
    <property type="entry name" value="UPF0735_ACT_dom-cont"/>
</dbReference>
<dbReference type="InterPro" id="IPR002912">
    <property type="entry name" value="ACT_dom"/>
</dbReference>
<dbReference type="InterPro" id="IPR045865">
    <property type="entry name" value="ACT-like_dom_sf"/>
</dbReference>
<evidence type="ECO:0000313" key="3">
    <source>
        <dbReference type="EMBL" id="PAB57539.1"/>
    </source>
</evidence>
<comment type="caution">
    <text evidence="3">The sequence shown here is derived from an EMBL/GenBank/DDBJ whole genome shotgun (WGS) entry which is preliminary data.</text>
</comment>
<evidence type="ECO:0000313" key="4">
    <source>
        <dbReference type="Proteomes" id="UP000216024"/>
    </source>
</evidence>
<dbReference type="RefSeq" id="WP_095135260.1">
    <property type="nucleotide sequence ID" value="NZ_NIBG01000025.1"/>
</dbReference>
<reference evidence="3 4" key="1">
    <citation type="submission" date="2017-06" db="EMBL/GenBank/DDBJ databases">
        <title>Draft genome sequence of anaerobic fermentative bacterium Anaeromicrobium sediminis DY2726D isolated from West Pacific Ocean sediments.</title>
        <authorList>
            <person name="Zeng X."/>
        </authorList>
    </citation>
    <scope>NUCLEOTIDE SEQUENCE [LARGE SCALE GENOMIC DNA]</scope>
    <source>
        <strain evidence="3 4">DY2726D</strain>
    </source>
</reference>
<dbReference type="SUPFAM" id="SSF55021">
    <property type="entry name" value="ACT-like"/>
    <property type="match status" value="1"/>
</dbReference>
<dbReference type="Proteomes" id="UP000216024">
    <property type="component" value="Unassembled WGS sequence"/>
</dbReference>